<dbReference type="InterPro" id="IPR050281">
    <property type="entry name" value="Flavin_monoamine_oxidase"/>
</dbReference>
<evidence type="ECO:0000256" key="4">
    <source>
        <dbReference type="ARBA" id="ARBA00022490"/>
    </source>
</evidence>
<dbReference type="AlphaFoldDB" id="A0A914EI05"/>
<protein>
    <submittedName>
        <fullName evidence="10">Amine oxidase domain-containing protein</fullName>
    </submittedName>
</protein>
<accession>A0A914EI05</accession>
<keyword evidence="9" id="KW-1185">Reference proteome</keyword>
<dbReference type="PANTHER" id="PTHR10742:SF405">
    <property type="entry name" value="PEROXISOMAL N(1)-ACETYL-SPERMINE_SPERMIDINE OXIDASE"/>
    <property type="match status" value="1"/>
</dbReference>
<comment type="subcellular location">
    <subcellularLocation>
        <location evidence="2">Cytoplasm</location>
    </subcellularLocation>
</comment>
<dbReference type="InterPro" id="IPR002937">
    <property type="entry name" value="Amino_oxidase"/>
</dbReference>
<proteinExistence type="inferred from homology"/>
<dbReference type="InterPro" id="IPR036188">
    <property type="entry name" value="FAD/NAD-bd_sf"/>
</dbReference>
<evidence type="ECO:0000313" key="9">
    <source>
        <dbReference type="Proteomes" id="UP000887540"/>
    </source>
</evidence>
<dbReference type="PRINTS" id="PR00419">
    <property type="entry name" value="ADXRDTASE"/>
</dbReference>
<comment type="similarity">
    <text evidence="3">Belongs to the flavin monoamine oxidase family.</text>
</comment>
<evidence type="ECO:0000256" key="1">
    <source>
        <dbReference type="ARBA" id="ARBA00001974"/>
    </source>
</evidence>
<dbReference type="PANTHER" id="PTHR10742">
    <property type="entry name" value="FLAVIN MONOAMINE OXIDASE"/>
    <property type="match status" value="1"/>
</dbReference>
<comment type="cofactor">
    <cofactor evidence="1">
        <name>FAD</name>
        <dbReference type="ChEBI" id="CHEBI:57692"/>
    </cofactor>
</comment>
<sequence>MNFYDTSLFQVVSIILFINVITGAPNSLNTILQSSNCQKNVSIAIIGAGFAGLAASKKLRAAGFQNVDIFEAENRIGGRVYPIPIADGFLQQGAEYINGQANPIYEIASRLGVVDKEVPDYDPNEDPDYWSGKCNIPE</sequence>
<evidence type="ECO:0000256" key="2">
    <source>
        <dbReference type="ARBA" id="ARBA00004496"/>
    </source>
</evidence>
<dbReference type="GO" id="GO:0005737">
    <property type="term" value="C:cytoplasm"/>
    <property type="evidence" value="ECO:0007669"/>
    <property type="project" value="UniProtKB-SubCell"/>
</dbReference>
<feature type="domain" description="Amine oxidase" evidence="8">
    <location>
        <begin position="50"/>
        <end position="133"/>
    </location>
</feature>
<evidence type="ECO:0000256" key="6">
    <source>
        <dbReference type="ARBA" id="ARBA00022827"/>
    </source>
</evidence>
<keyword evidence="7" id="KW-0560">Oxidoreductase</keyword>
<keyword evidence="4" id="KW-0963">Cytoplasm</keyword>
<dbReference type="SUPFAM" id="SSF51905">
    <property type="entry name" value="FAD/NAD(P)-binding domain"/>
    <property type="match status" value="1"/>
</dbReference>
<dbReference type="WBParaSite" id="ACRNAN_scaffold8436.g22846.t1">
    <property type="protein sequence ID" value="ACRNAN_scaffold8436.g22846.t1"/>
    <property type="gene ID" value="ACRNAN_scaffold8436.g22846"/>
</dbReference>
<dbReference type="Gene3D" id="3.50.50.60">
    <property type="entry name" value="FAD/NAD(P)-binding domain"/>
    <property type="match status" value="1"/>
</dbReference>
<dbReference type="Gene3D" id="3.90.660.10">
    <property type="match status" value="1"/>
</dbReference>
<evidence type="ECO:0000256" key="7">
    <source>
        <dbReference type="ARBA" id="ARBA00023002"/>
    </source>
</evidence>
<evidence type="ECO:0000313" key="10">
    <source>
        <dbReference type="WBParaSite" id="ACRNAN_scaffold8436.g22846.t1"/>
    </source>
</evidence>
<keyword evidence="5" id="KW-0285">Flavoprotein</keyword>
<evidence type="ECO:0000256" key="3">
    <source>
        <dbReference type="ARBA" id="ARBA00005995"/>
    </source>
</evidence>
<dbReference type="GO" id="GO:0046592">
    <property type="term" value="F:polyamine oxidase activity"/>
    <property type="evidence" value="ECO:0007669"/>
    <property type="project" value="TreeGrafter"/>
</dbReference>
<dbReference type="Proteomes" id="UP000887540">
    <property type="component" value="Unplaced"/>
</dbReference>
<dbReference type="Pfam" id="PF01593">
    <property type="entry name" value="Amino_oxidase"/>
    <property type="match status" value="1"/>
</dbReference>
<name>A0A914EI05_9BILA</name>
<keyword evidence="6" id="KW-0274">FAD</keyword>
<evidence type="ECO:0000259" key="8">
    <source>
        <dbReference type="Pfam" id="PF01593"/>
    </source>
</evidence>
<organism evidence="9 10">
    <name type="scientific">Acrobeloides nanus</name>
    <dbReference type="NCBI Taxonomy" id="290746"/>
    <lineage>
        <taxon>Eukaryota</taxon>
        <taxon>Metazoa</taxon>
        <taxon>Ecdysozoa</taxon>
        <taxon>Nematoda</taxon>
        <taxon>Chromadorea</taxon>
        <taxon>Rhabditida</taxon>
        <taxon>Tylenchina</taxon>
        <taxon>Cephalobomorpha</taxon>
        <taxon>Cephaloboidea</taxon>
        <taxon>Cephalobidae</taxon>
        <taxon>Acrobeloides</taxon>
    </lineage>
</organism>
<evidence type="ECO:0000256" key="5">
    <source>
        <dbReference type="ARBA" id="ARBA00022630"/>
    </source>
</evidence>
<reference evidence="10" key="1">
    <citation type="submission" date="2022-11" db="UniProtKB">
        <authorList>
            <consortium name="WormBaseParasite"/>
        </authorList>
    </citation>
    <scope>IDENTIFICATION</scope>
</reference>